<protein>
    <submittedName>
        <fullName evidence="1">Uncharacterized protein</fullName>
    </submittedName>
</protein>
<dbReference type="AlphaFoldDB" id="A0A1I0GY92"/>
<dbReference type="GO" id="GO:0044038">
    <property type="term" value="P:cell wall macromolecule biosynthetic process"/>
    <property type="evidence" value="ECO:0007669"/>
    <property type="project" value="InterPro"/>
</dbReference>
<dbReference type="GO" id="GO:0016755">
    <property type="term" value="F:aminoacyltransferase activity"/>
    <property type="evidence" value="ECO:0007669"/>
    <property type="project" value="InterPro"/>
</dbReference>
<organism evidence="1 2">
    <name type="scientific">Natronincola peptidivorans</name>
    <dbReference type="NCBI Taxonomy" id="426128"/>
    <lineage>
        <taxon>Bacteria</taxon>
        <taxon>Bacillati</taxon>
        <taxon>Bacillota</taxon>
        <taxon>Clostridia</taxon>
        <taxon>Peptostreptococcales</taxon>
        <taxon>Natronincolaceae</taxon>
        <taxon>Natronincola</taxon>
    </lineage>
</organism>
<keyword evidence="2" id="KW-1185">Reference proteome</keyword>
<reference evidence="1 2" key="1">
    <citation type="submission" date="2016-10" db="EMBL/GenBank/DDBJ databases">
        <authorList>
            <person name="de Groot N.N."/>
        </authorList>
    </citation>
    <scope>NUCLEOTIDE SEQUENCE [LARGE SCALE GENOMIC DNA]</scope>
    <source>
        <strain evidence="1 2">DSM 18979</strain>
    </source>
</reference>
<evidence type="ECO:0000313" key="1">
    <source>
        <dbReference type="EMBL" id="SET76172.1"/>
    </source>
</evidence>
<name>A0A1I0GY92_9FIRM</name>
<proteinExistence type="predicted"/>
<evidence type="ECO:0000313" key="2">
    <source>
        <dbReference type="Proteomes" id="UP000199568"/>
    </source>
</evidence>
<dbReference type="InterPro" id="IPR003447">
    <property type="entry name" value="FEMABX"/>
</dbReference>
<sequence length="284" mass="34241">MKFELNLLQNSHDYINNSFDLYLIADEFGTHDEQRTLFKNKVRWKLAFITMVQAFELLLKEILYQVHPNLIYENIDAEKVTDRNTISFRQAINRINNFTDYSIEKEKKQFLINCSKLRNEFIHYKVNIQSEQIKSKYSKLYSFYKELHSKLVGEKIIEYYDENHKNTEFEILIYEENWTVFRGREIRKDTLEEFIGEIEKNKNFKYYVNKEGDKVKRIKFGDEINRVSRDYINKYCLSLYSDFEICDDCNAKREEFHLDGCDLEICPFCFGQKLSCGCVELMEL</sequence>
<dbReference type="OrthoDB" id="8908934at2"/>
<dbReference type="Proteomes" id="UP000199568">
    <property type="component" value="Unassembled WGS sequence"/>
</dbReference>
<accession>A0A1I0GY92</accession>
<dbReference type="EMBL" id="FOHU01000028">
    <property type="protein sequence ID" value="SET76172.1"/>
    <property type="molecule type" value="Genomic_DNA"/>
</dbReference>
<gene>
    <name evidence="1" type="ORF">SAMN05660297_03421</name>
</gene>
<dbReference type="PROSITE" id="PS51191">
    <property type="entry name" value="FEMABX"/>
    <property type="match status" value="1"/>
</dbReference>
<dbReference type="RefSeq" id="WP_090446735.1">
    <property type="nucleotide sequence ID" value="NZ_FOHU01000028.1"/>
</dbReference>